<gene>
    <name evidence="1" type="ORF">A2319_02585</name>
</gene>
<evidence type="ECO:0000313" key="2">
    <source>
        <dbReference type="Proteomes" id="UP000176420"/>
    </source>
</evidence>
<proteinExistence type="predicted"/>
<name>A0A1G2B8T0_9BACT</name>
<dbReference type="Proteomes" id="UP000176420">
    <property type="component" value="Unassembled WGS sequence"/>
</dbReference>
<organism evidence="1 2">
    <name type="scientific">Candidatus Kerfeldbacteria bacterium RIFOXYB2_FULL_38_14</name>
    <dbReference type="NCBI Taxonomy" id="1798547"/>
    <lineage>
        <taxon>Bacteria</taxon>
        <taxon>Candidatus Kerfeldiibacteriota</taxon>
    </lineage>
</organism>
<dbReference type="AlphaFoldDB" id="A0A1G2B8T0"/>
<comment type="caution">
    <text evidence="1">The sequence shown here is derived from an EMBL/GenBank/DDBJ whole genome shotgun (WGS) entry which is preliminary data.</text>
</comment>
<dbReference type="InterPro" id="IPR027417">
    <property type="entry name" value="P-loop_NTPase"/>
</dbReference>
<dbReference type="Gene3D" id="3.40.50.300">
    <property type="entry name" value="P-loop containing nucleotide triphosphate hydrolases"/>
    <property type="match status" value="1"/>
</dbReference>
<accession>A0A1G2B8T0</accession>
<dbReference type="EMBL" id="MHKI01000030">
    <property type="protein sequence ID" value="OGY85628.1"/>
    <property type="molecule type" value="Genomic_DNA"/>
</dbReference>
<protein>
    <submittedName>
        <fullName evidence="1">Uncharacterized protein</fullName>
    </submittedName>
</protein>
<evidence type="ECO:0000313" key="1">
    <source>
        <dbReference type="EMBL" id="OGY85628.1"/>
    </source>
</evidence>
<dbReference type="SUPFAM" id="SSF52540">
    <property type="entry name" value="P-loop containing nucleoside triphosphate hydrolases"/>
    <property type="match status" value="1"/>
</dbReference>
<reference evidence="1 2" key="1">
    <citation type="journal article" date="2016" name="Nat. Commun.">
        <title>Thousands of microbial genomes shed light on interconnected biogeochemical processes in an aquifer system.</title>
        <authorList>
            <person name="Anantharaman K."/>
            <person name="Brown C.T."/>
            <person name="Hug L.A."/>
            <person name="Sharon I."/>
            <person name="Castelle C.J."/>
            <person name="Probst A.J."/>
            <person name="Thomas B.C."/>
            <person name="Singh A."/>
            <person name="Wilkins M.J."/>
            <person name="Karaoz U."/>
            <person name="Brodie E.L."/>
            <person name="Williams K.H."/>
            <person name="Hubbard S.S."/>
            <person name="Banfield J.F."/>
        </authorList>
    </citation>
    <scope>NUCLEOTIDE SEQUENCE [LARGE SCALE GENOMIC DNA]</scope>
</reference>
<sequence>MIYLIGGPAKCGKTTLSKQMSKKYGIPWVSSDTLQVVAWKYVEKYASSEEMKKLYPHNAVRAKTNDEMYSKNTPQQIAKNYIKQAQATYDAIDMFCICEIADGNDYIVEGYHVTPQLAERLMKKYGKENFKAVFLVKHDVEKFVHDVKKSSTPNDWILKKTKKEETFYKIAEMISYYGQWFSTEAQKYNLPLMNMDMNFTKQLQKAMKFLRE</sequence>